<sequence length="106" mass="12095">MGNNKTMDITDVDNIILRLDETVSLLGILSEDKDDLSEMIAKAENKEFSAEMVLAYIKQRLNSRMDSLLDLSIVITSDQAKNLNNYLNQENQRRKDNDNEGQTTNK</sequence>
<evidence type="ECO:0000313" key="3">
    <source>
        <dbReference type="Proteomes" id="UP000777560"/>
    </source>
</evidence>
<name>A0ABY2YZY5_9LACO</name>
<keyword evidence="3" id="KW-1185">Reference proteome</keyword>
<evidence type="ECO:0000256" key="1">
    <source>
        <dbReference type="SAM" id="MobiDB-lite"/>
    </source>
</evidence>
<dbReference type="EMBL" id="QUAV01000001">
    <property type="protein sequence ID" value="TPR26467.1"/>
    <property type="molecule type" value="Genomic_DNA"/>
</dbReference>
<feature type="region of interest" description="Disordered" evidence="1">
    <location>
        <begin position="85"/>
        <end position="106"/>
    </location>
</feature>
<comment type="caution">
    <text evidence="2">The sequence shown here is derived from an EMBL/GenBank/DDBJ whole genome shotgun (WGS) entry which is preliminary data.</text>
</comment>
<evidence type="ECO:0000313" key="2">
    <source>
        <dbReference type="EMBL" id="TPR26467.1"/>
    </source>
</evidence>
<accession>A0ABY2YZY5</accession>
<proteinExistence type="predicted"/>
<organism evidence="2 3">
    <name type="scientific">Apilactobacillus micheneri</name>
    <dbReference type="NCBI Taxonomy" id="1899430"/>
    <lineage>
        <taxon>Bacteria</taxon>
        <taxon>Bacillati</taxon>
        <taxon>Bacillota</taxon>
        <taxon>Bacilli</taxon>
        <taxon>Lactobacillales</taxon>
        <taxon>Lactobacillaceae</taxon>
        <taxon>Apilactobacillus</taxon>
    </lineage>
</organism>
<dbReference type="Proteomes" id="UP000777560">
    <property type="component" value="Unassembled WGS sequence"/>
</dbReference>
<reference evidence="2 3" key="1">
    <citation type="submission" date="2018-08" db="EMBL/GenBank/DDBJ databases">
        <title>Comparative genomics of wild bee and flower associated Lactobacillus reveals potential adaptation to the bee host.</title>
        <authorList>
            <person name="Vuong H.Q."/>
            <person name="Mcfrederick Q.S."/>
        </authorList>
    </citation>
    <scope>NUCLEOTIDE SEQUENCE [LARGE SCALE GENOMIC DNA]</scope>
    <source>
        <strain evidence="2 3">HV_13</strain>
    </source>
</reference>
<gene>
    <name evidence="2" type="ORF">DY114_01875</name>
</gene>
<dbReference type="RefSeq" id="WP_140925811.1">
    <property type="nucleotide sequence ID" value="NZ_QUAU01000001.1"/>
</dbReference>
<protein>
    <submittedName>
        <fullName evidence="2">Uncharacterized protein</fullName>
    </submittedName>
</protein>